<keyword evidence="2" id="KW-0479">Metal-binding</keyword>
<dbReference type="GO" id="GO:0008270">
    <property type="term" value="F:zinc ion binding"/>
    <property type="evidence" value="ECO:0007669"/>
    <property type="project" value="InterPro"/>
</dbReference>
<comment type="caution">
    <text evidence="5">The sequence shown here is derived from an EMBL/GenBank/DDBJ whole genome shotgun (WGS) entry which is preliminary data.</text>
</comment>
<evidence type="ECO:0000313" key="6">
    <source>
        <dbReference type="Proteomes" id="UP000248614"/>
    </source>
</evidence>
<feature type="chain" id="PRO_5016073599" evidence="3">
    <location>
        <begin position="19"/>
        <end position="559"/>
    </location>
</feature>
<feature type="active site" description="Proton donor" evidence="1">
    <location>
        <position position="404"/>
    </location>
</feature>
<accession>A0A2W4ZES1</accession>
<gene>
    <name evidence="5" type="ORF">DI632_02930</name>
</gene>
<dbReference type="InterPro" id="IPR042097">
    <property type="entry name" value="Aminopeptidase_N-like_N_sf"/>
</dbReference>
<dbReference type="InterPro" id="IPR034015">
    <property type="entry name" value="M1_LTA4H"/>
</dbReference>
<dbReference type="InterPro" id="IPR014782">
    <property type="entry name" value="Peptidase_M1_dom"/>
</dbReference>
<sequence length="559" mass="61860">MAVSIAFALVAAMQSAPAATLPPVGPMTLRSGGAVAPERAALRLAHADLAIETLPARRMLSARATLTLTAQAPVPRLTIDLDDALPVSALRIDGTTLPRVRWRHGDGQIVIDHSLAAGQNIRVDIRYGGQPRVARRAPWDDGFVWSSWQGKPWFGTTAQQTGCDLWWPCLDFPSGEPAAVDLHITVPAGLSAPANGVLRGVDHLRDGRTTWHWHAGSTNPYALAISVGPYAEIRGSYRSRFGNVIPLALWHLEGKAAQAAELFAEFAPTLDFFEATIGPYPFADQKMGVVETPYLGMEHQTINAYGNDYKAAPEGFDWLFQHEFSHEWFGNQLTAADWDDFWLHEAFGSYMQPLYGQWREGDARYLSMLLIQRQRVANRAPIVSGRSLTSRDVNGTQGPGTDVYFKGAWMLHSLRHLIGDRAFFAATRRLVYGRIDPRPGNFTPRFATTRDFEVAVAQESGRDLGWFFDVYLRQAALPDLIEQRTSDRLTLRWQVPGDGPFPLPVELTVDGRPRTLAMATGSETIVVPADAHVVIDPMARLLRRSVAIERMQRPTIATP</sequence>
<comment type="cofactor">
    <cofactor evidence="2">
        <name>Zn(2+)</name>
        <dbReference type="ChEBI" id="CHEBI:29105"/>
    </cofactor>
    <text evidence="2">Binds 1 zinc ion per subunit.</text>
</comment>
<dbReference type="PANTHER" id="PTHR45726">
    <property type="entry name" value="LEUKOTRIENE A-4 HYDROLASE"/>
    <property type="match status" value="1"/>
</dbReference>
<evidence type="ECO:0000259" key="4">
    <source>
        <dbReference type="Pfam" id="PF01433"/>
    </source>
</evidence>
<feature type="active site" description="Proton acceptor" evidence="1">
    <location>
        <position position="323"/>
    </location>
</feature>
<dbReference type="InterPro" id="IPR027268">
    <property type="entry name" value="Peptidase_M4/M1_CTD_sf"/>
</dbReference>
<dbReference type="SUPFAM" id="SSF63737">
    <property type="entry name" value="Leukotriene A4 hydrolase N-terminal domain"/>
    <property type="match status" value="1"/>
</dbReference>
<dbReference type="Pfam" id="PF01433">
    <property type="entry name" value="Peptidase_M1"/>
    <property type="match status" value="1"/>
</dbReference>
<dbReference type="Proteomes" id="UP000248614">
    <property type="component" value="Unassembled WGS sequence"/>
</dbReference>
<dbReference type="EMBL" id="QFNF01000004">
    <property type="protein sequence ID" value="PZO80176.1"/>
    <property type="molecule type" value="Genomic_DNA"/>
</dbReference>
<feature type="signal peptide" evidence="3">
    <location>
        <begin position="1"/>
        <end position="18"/>
    </location>
</feature>
<feature type="binding site" evidence="2">
    <location>
        <position position="326"/>
    </location>
    <ligand>
        <name>Zn(2+)</name>
        <dbReference type="ChEBI" id="CHEBI:29105"/>
        <note>catalytic</note>
    </ligand>
</feature>
<dbReference type="PANTHER" id="PTHR45726:SF3">
    <property type="entry name" value="LEUKOTRIENE A-4 HYDROLASE"/>
    <property type="match status" value="1"/>
</dbReference>
<dbReference type="SUPFAM" id="SSF55486">
    <property type="entry name" value="Metalloproteases ('zincins'), catalytic domain"/>
    <property type="match status" value="1"/>
</dbReference>
<feature type="binding site" evidence="2">
    <location>
        <position position="322"/>
    </location>
    <ligand>
        <name>Zn(2+)</name>
        <dbReference type="ChEBI" id="CHEBI:29105"/>
        <note>catalytic</note>
    </ligand>
</feature>
<organism evidence="5 6">
    <name type="scientific">Sphingomonas hengshuiensis</name>
    <dbReference type="NCBI Taxonomy" id="1609977"/>
    <lineage>
        <taxon>Bacteria</taxon>
        <taxon>Pseudomonadati</taxon>
        <taxon>Pseudomonadota</taxon>
        <taxon>Alphaproteobacteria</taxon>
        <taxon>Sphingomonadales</taxon>
        <taxon>Sphingomonadaceae</taxon>
        <taxon>Sphingomonas</taxon>
    </lineage>
</organism>
<dbReference type="GO" id="GO:0008237">
    <property type="term" value="F:metallopeptidase activity"/>
    <property type="evidence" value="ECO:0007669"/>
    <property type="project" value="InterPro"/>
</dbReference>
<dbReference type="Gene3D" id="2.60.40.1730">
    <property type="entry name" value="tricorn interacting facor f3 domain"/>
    <property type="match status" value="1"/>
</dbReference>
<dbReference type="Gene3D" id="1.10.390.10">
    <property type="entry name" value="Neutral Protease Domain 2"/>
    <property type="match status" value="1"/>
</dbReference>
<reference evidence="5 6" key="1">
    <citation type="submission" date="2017-08" db="EMBL/GenBank/DDBJ databases">
        <title>Infants hospitalized years apart are colonized by the same room-sourced microbial strains.</title>
        <authorList>
            <person name="Brooks B."/>
            <person name="Olm M.R."/>
            <person name="Firek B.A."/>
            <person name="Baker R."/>
            <person name="Thomas B.C."/>
            <person name="Morowitz M.J."/>
            <person name="Banfield J.F."/>
        </authorList>
    </citation>
    <scope>NUCLEOTIDE SEQUENCE [LARGE SCALE GENOMIC DNA]</scope>
    <source>
        <strain evidence="5">S2_018_000_R3_110</strain>
    </source>
</reference>
<dbReference type="CDD" id="cd09603">
    <property type="entry name" value="M1_APN_like"/>
    <property type="match status" value="1"/>
</dbReference>
<evidence type="ECO:0000256" key="2">
    <source>
        <dbReference type="PIRSR" id="PIRSR634015-3"/>
    </source>
</evidence>
<evidence type="ECO:0000313" key="5">
    <source>
        <dbReference type="EMBL" id="PZO80176.1"/>
    </source>
</evidence>
<name>A0A2W4ZES1_9SPHN</name>
<protein>
    <submittedName>
        <fullName evidence="5">Peptidase M1</fullName>
    </submittedName>
</protein>
<evidence type="ECO:0000256" key="3">
    <source>
        <dbReference type="SAM" id="SignalP"/>
    </source>
</evidence>
<keyword evidence="2" id="KW-0862">Zinc</keyword>
<feature type="binding site" evidence="2">
    <location>
        <position position="345"/>
    </location>
    <ligand>
        <name>Zn(2+)</name>
        <dbReference type="ChEBI" id="CHEBI:29105"/>
        <note>catalytic</note>
    </ligand>
</feature>
<evidence type="ECO:0000256" key="1">
    <source>
        <dbReference type="PIRSR" id="PIRSR634015-1"/>
    </source>
</evidence>
<dbReference type="AlphaFoldDB" id="A0A2W4ZES1"/>
<proteinExistence type="predicted"/>
<feature type="domain" description="Peptidase M1 membrane alanine aminopeptidase" evidence="4">
    <location>
        <begin position="319"/>
        <end position="470"/>
    </location>
</feature>
<keyword evidence="3" id="KW-0732">Signal</keyword>